<reference evidence="2" key="1">
    <citation type="journal article" date="2019" name="Int. J. Syst. Evol. Microbiol.">
        <title>The Global Catalogue of Microorganisms (GCM) 10K type strain sequencing project: providing services to taxonomists for standard genome sequencing and annotation.</title>
        <authorList>
            <consortium name="The Broad Institute Genomics Platform"/>
            <consortium name="The Broad Institute Genome Sequencing Center for Infectious Disease"/>
            <person name="Wu L."/>
            <person name="Ma J."/>
        </authorList>
    </citation>
    <scope>NUCLEOTIDE SEQUENCE [LARGE SCALE GENOMIC DNA]</scope>
    <source>
        <strain evidence="2">TISTR 1906</strain>
    </source>
</reference>
<proteinExistence type="predicted"/>
<evidence type="ECO:0000313" key="2">
    <source>
        <dbReference type="Proteomes" id="UP001597463"/>
    </source>
</evidence>
<dbReference type="EMBL" id="JBHUMV010000006">
    <property type="protein sequence ID" value="MFD2755166.1"/>
    <property type="molecule type" value="Genomic_DNA"/>
</dbReference>
<sequence>MGKFLVLRVLDSNSISIPHTKVYGQVEIRSNKSDSEDEIETLRQSAQENRKDFNHYAICARIATIVEAEDNAVATGYADSIFSEILDLKSVDFSVSNFKLSEIGFVKNLESGSISPITNTDFEPSMAFVVSQGSIQQIDFVNHILSLDNELSKRYQRSLHWVRNSKHEKNAQLKTLFYCFAVEALIKETENDNIGGSVRWFLGFPNGKNRSDVSVTTLLKLRAHPSYDFWNKELIDIFEKIRVFRNDSVHAGFRSTDFTKNELNLYSQIMLFGASRCQSAVRFALINGIKNVSEFKEYIPIIFEENCNIINDIHGNIIYSLDQLKHS</sequence>
<accession>A0ABW5UPR7</accession>
<comment type="caution">
    <text evidence="1">The sequence shown here is derived from an EMBL/GenBank/DDBJ whole genome shotgun (WGS) entry which is preliminary data.</text>
</comment>
<protein>
    <recommendedName>
        <fullName evidence="3">Apea-like HEPN domain-containing protein</fullName>
    </recommendedName>
</protein>
<name>A0ABW5UPR7_9BURK</name>
<dbReference type="RefSeq" id="WP_034356803.1">
    <property type="nucleotide sequence ID" value="NZ_BCNT01000008.1"/>
</dbReference>
<evidence type="ECO:0000313" key="1">
    <source>
        <dbReference type="EMBL" id="MFD2755166.1"/>
    </source>
</evidence>
<evidence type="ECO:0008006" key="3">
    <source>
        <dbReference type="Google" id="ProtNLM"/>
    </source>
</evidence>
<keyword evidence="2" id="KW-1185">Reference proteome</keyword>
<dbReference type="Proteomes" id="UP001597463">
    <property type="component" value="Unassembled WGS sequence"/>
</dbReference>
<gene>
    <name evidence="1" type="ORF">ACFSW6_13800</name>
</gene>
<organism evidence="1 2">
    <name type="scientific">Comamonas terrae</name>
    <dbReference type="NCBI Taxonomy" id="673548"/>
    <lineage>
        <taxon>Bacteria</taxon>
        <taxon>Pseudomonadati</taxon>
        <taxon>Pseudomonadota</taxon>
        <taxon>Betaproteobacteria</taxon>
        <taxon>Burkholderiales</taxon>
        <taxon>Comamonadaceae</taxon>
        <taxon>Comamonas</taxon>
    </lineage>
</organism>